<reference evidence="1" key="1">
    <citation type="submission" date="2021-05" db="EMBL/GenBank/DDBJ databases">
        <authorList>
            <person name="Alioto T."/>
            <person name="Alioto T."/>
            <person name="Gomez Garrido J."/>
        </authorList>
    </citation>
    <scope>NUCLEOTIDE SEQUENCE</scope>
</reference>
<protein>
    <submittedName>
        <fullName evidence="1">(northern house mosquito) hypothetical protein</fullName>
    </submittedName>
</protein>
<dbReference type="AlphaFoldDB" id="A0A8D8IV31"/>
<evidence type="ECO:0000313" key="1">
    <source>
        <dbReference type="EMBL" id="CAG6558686.1"/>
    </source>
</evidence>
<accession>A0A8D8IV31</accession>
<organism evidence="1">
    <name type="scientific">Culex pipiens</name>
    <name type="common">House mosquito</name>
    <dbReference type="NCBI Taxonomy" id="7175"/>
    <lineage>
        <taxon>Eukaryota</taxon>
        <taxon>Metazoa</taxon>
        <taxon>Ecdysozoa</taxon>
        <taxon>Arthropoda</taxon>
        <taxon>Hexapoda</taxon>
        <taxon>Insecta</taxon>
        <taxon>Pterygota</taxon>
        <taxon>Neoptera</taxon>
        <taxon>Endopterygota</taxon>
        <taxon>Diptera</taxon>
        <taxon>Nematocera</taxon>
        <taxon>Culicoidea</taxon>
        <taxon>Culicidae</taxon>
        <taxon>Culicinae</taxon>
        <taxon>Culicini</taxon>
        <taxon>Culex</taxon>
        <taxon>Culex</taxon>
    </lineage>
</organism>
<dbReference type="EMBL" id="HBUE01260294">
    <property type="protein sequence ID" value="CAG6558686.1"/>
    <property type="molecule type" value="Transcribed_RNA"/>
</dbReference>
<proteinExistence type="predicted"/>
<sequence>MQTTCSSILMARFFGEKTNLLQLFLGIQRNMQPTCSRILKAIFFEEKTKTNRMFSWLLIPNTIRLILNTQISEGIQEYLPTPTTSILQNLVMRMSQVYKDKTPFKSKTMVHRARKAATQLLIR</sequence>
<dbReference type="EMBL" id="HBUE01013750">
    <property type="protein sequence ID" value="CAG6449710.1"/>
    <property type="molecule type" value="Transcribed_RNA"/>
</dbReference>
<name>A0A8D8IV31_CULPI</name>
<dbReference type="EMBL" id="HBUE01155226">
    <property type="protein sequence ID" value="CAG6507348.1"/>
    <property type="molecule type" value="Transcribed_RNA"/>
</dbReference>